<evidence type="ECO:0000313" key="4">
    <source>
        <dbReference type="EMBL" id="PRY88854.1"/>
    </source>
</evidence>
<dbReference type="InterPro" id="IPR029058">
    <property type="entry name" value="AB_hydrolase_fold"/>
</dbReference>
<organism evidence="4 5">
    <name type="scientific">Donghicola tyrosinivorans</name>
    <dbReference type="NCBI Taxonomy" id="1652492"/>
    <lineage>
        <taxon>Bacteria</taxon>
        <taxon>Pseudomonadati</taxon>
        <taxon>Pseudomonadota</taxon>
        <taxon>Alphaproteobacteria</taxon>
        <taxon>Rhodobacterales</taxon>
        <taxon>Roseobacteraceae</taxon>
        <taxon>Donghicola</taxon>
    </lineage>
</organism>
<dbReference type="EMBL" id="PVTQ01000007">
    <property type="protein sequence ID" value="PRY88854.1"/>
    <property type="molecule type" value="Genomic_DNA"/>
</dbReference>
<dbReference type="InterPro" id="IPR002168">
    <property type="entry name" value="Lipase_GDXG_HIS_AS"/>
</dbReference>
<accession>A0A2T0WQP8</accession>
<keyword evidence="5" id="KW-1185">Reference proteome</keyword>
<dbReference type="OrthoDB" id="9806180at2"/>
<feature type="domain" description="Alpha/beta hydrolase fold-3" evidence="3">
    <location>
        <begin position="78"/>
        <end position="283"/>
    </location>
</feature>
<reference evidence="4 5" key="1">
    <citation type="submission" date="2018-03" db="EMBL/GenBank/DDBJ databases">
        <title>Genomic Encyclopedia of Archaeal and Bacterial Type Strains, Phase II (KMG-II): from individual species to whole genera.</title>
        <authorList>
            <person name="Goeker M."/>
        </authorList>
    </citation>
    <scope>NUCLEOTIDE SEQUENCE [LARGE SCALE GENOMIC DNA]</scope>
    <source>
        <strain evidence="4 5">DSM 100212</strain>
    </source>
</reference>
<dbReference type="GO" id="GO:0016787">
    <property type="term" value="F:hydrolase activity"/>
    <property type="evidence" value="ECO:0007669"/>
    <property type="project" value="UniProtKB-KW"/>
</dbReference>
<dbReference type="SUPFAM" id="SSF53474">
    <property type="entry name" value="alpha/beta-Hydrolases"/>
    <property type="match status" value="1"/>
</dbReference>
<protein>
    <submittedName>
        <fullName evidence="4">Acetyl esterase</fullName>
    </submittedName>
</protein>
<name>A0A2T0WQP8_9RHOB</name>
<dbReference type="AlphaFoldDB" id="A0A2T0WQP8"/>
<dbReference type="RefSeq" id="WP_106265091.1">
    <property type="nucleotide sequence ID" value="NZ_PVTQ01000007.1"/>
</dbReference>
<dbReference type="PROSITE" id="PS01173">
    <property type="entry name" value="LIPASE_GDXG_HIS"/>
    <property type="match status" value="1"/>
</dbReference>
<keyword evidence="2" id="KW-0378">Hydrolase</keyword>
<comment type="caution">
    <text evidence="4">The sequence shown here is derived from an EMBL/GenBank/DDBJ whole genome shotgun (WGS) entry which is preliminary data.</text>
</comment>
<dbReference type="PANTHER" id="PTHR48081">
    <property type="entry name" value="AB HYDROLASE SUPERFAMILY PROTEIN C4A8.06C"/>
    <property type="match status" value="1"/>
</dbReference>
<comment type="similarity">
    <text evidence="1">Belongs to the 'GDXG' lipolytic enzyme family.</text>
</comment>
<proteinExistence type="inferred from homology"/>
<dbReference type="Proteomes" id="UP000238392">
    <property type="component" value="Unassembled WGS sequence"/>
</dbReference>
<evidence type="ECO:0000256" key="1">
    <source>
        <dbReference type="ARBA" id="ARBA00010515"/>
    </source>
</evidence>
<dbReference type="InterPro" id="IPR013094">
    <property type="entry name" value="AB_hydrolase_3"/>
</dbReference>
<evidence type="ECO:0000313" key="5">
    <source>
        <dbReference type="Proteomes" id="UP000238392"/>
    </source>
</evidence>
<dbReference type="InterPro" id="IPR050300">
    <property type="entry name" value="GDXG_lipolytic_enzyme"/>
</dbReference>
<evidence type="ECO:0000259" key="3">
    <source>
        <dbReference type="Pfam" id="PF07859"/>
    </source>
</evidence>
<evidence type="ECO:0000256" key="2">
    <source>
        <dbReference type="ARBA" id="ARBA00022801"/>
    </source>
</evidence>
<dbReference type="Gene3D" id="3.40.50.1820">
    <property type="entry name" value="alpha/beta hydrolase"/>
    <property type="match status" value="1"/>
</dbReference>
<gene>
    <name evidence="4" type="ORF">CLV74_107196</name>
</gene>
<dbReference type="Pfam" id="PF07859">
    <property type="entry name" value="Abhydrolase_3"/>
    <property type="match status" value="1"/>
</dbReference>
<dbReference type="PANTHER" id="PTHR48081:SF8">
    <property type="entry name" value="ALPHA_BETA HYDROLASE FOLD-3 DOMAIN-CONTAINING PROTEIN-RELATED"/>
    <property type="match status" value="1"/>
</dbReference>
<sequence length="311" mass="33889">MINPEINTFLEVWNSAWSALPKGAPITDRRLLFEYIADRMRLPHPDSVQVATRFVHSEGRNVLCRIDRHNSGGVQPCLIYMHGGAWMQGSPMTHADITSRIAEANGQTVISVDYALAPEHPFPKAVHEVIDVARWVRENAADLGIDPARIAIGGDSAGANLAAAACLELRGTDAAPMAQLLVYPCVHFEMSLPSYQENADGPLIRTKDMHGTNLMYCGSEQNLTHPLAAPLHADNHADLPQAFIAAAQYDPLRDDSYAYADKLRAAGVPVELDAGEGLIHGYLRAMEYCSDSRAKLDAMSAWLKSCYAAVA</sequence>